<feature type="transmembrane region" description="Helical" evidence="1">
    <location>
        <begin position="51"/>
        <end position="69"/>
    </location>
</feature>
<keyword evidence="1" id="KW-0812">Transmembrane</keyword>
<dbReference type="InterPro" id="IPR007360">
    <property type="entry name" value="SirB"/>
</dbReference>
<accession>A0A1V9DMA7</accession>
<gene>
    <name evidence="2" type="ORF">B2J69_05590</name>
</gene>
<feature type="transmembrane region" description="Helical" evidence="1">
    <location>
        <begin position="106"/>
        <end position="123"/>
    </location>
</feature>
<keyword evidence="1" id="KW-0472">Membrane</keyword>
<dbReference type="OrthoDB" id="5588650at2"/>
<keyword evidence="3" id="KW-1185">Reference proteome</keyword>
<sequence length="132" mass="15004">MAAYYPLIKQLHLLTVFISIALFVLRFYWLRSGSALLQRRWVRITPHVNDTFLLLTGVLLVVITHFYPFSPQGSWLTEKLLGVIIYIALGSVALSRRPRTSRTRWIAFLVALVALVTVIKLAVTKMPLLGIV</sequence>
<dbReference type="EMBL" id="MWUE01000008">
    <property type="protein sequence ID" value="OQP34989.1"/>
    <property type="molecule type" value="Genomic_DNA"/>
</dbReference>
<name>A0A1V9DMA7_9GAMM</name>
<dbReference type="PANTHER" id="PTHR39594">
    <property type="entry name" value="PROTEIN YCHQ"/>
    <property type="match status" value="1"/>
</dbReference>
<dbReference type="PANTHER" id="PTHR39594:SF1">
    <property type="entry name" value="PROTEIN YCHQ"/>
    <property type="match status" value="1"/>
</dbReference>
<dbReference type="AlphaFoldDB" id="A0A1V9DMA7"/>
<evidence type="ECO:0000313" key="3">
    <source>
        <dbReference type="Proteomes" id="UP000192769"/>
    </source>
</evidence>
<evidence type="ECO:0000313" key="2">
    <source>
        <dbReference type="EMBL" id="OQP34989.1"/>
    </source>
</evidence>
<dbReference type="GO" id="GO:0005886">
    <property type="term" value="C:plasma membrane"/>
    <property type="evidence" value="ECO:0007669"/>
    <property type="project" value="TreeGrafter"/>
</dbReference>
<dbReference type="Proteomes" id="UP000192769">
    <property type="component" value="Unassembled WGS sequence"/>
</dbReference>
<comment type="caution">
    <text evidence="2">The sequence shown here is derived from an EMBL/GenBank/DDBJ whole genome shotgun (WGS) entry which is preliminary data.</text>
</comment>
<organism evidence="2 3">
    <name type="scientific">Pantoea latae</name>
    <dbReference type="NCBI Taxonomy" id="1964541"/>
    <lineage>
        <taxon>Bacteria</taxon>
        <taxon>Pseudomonadati</taxon>
        <taxon>Pseudomonadota</taxon>
        <taxon>Gammaproteobacteria</taxon>
        <taxon>Enterobacterales</taxon>
        <taxon>Erwiniaceae</taxon>
        <taxon>Pantoea</taxon>
    </lineage>
</organism>
<evidence type="ECO:0000256" key="1">
    <source>
        <dbReference type="SAM" id="Phobius"/>
    </source>
</evidence>
<protein>
    <submittedName>
        <fullName evidence="2">Siroheme synthase</fullName>
    </submittedName>
</protein>
<dbReference type="RefSeq" id="WP_081137197.1">
    <property type="nucleotide sequence ID" value="NZ_MWUE01000008.1"/>
</dbReference>
<feature type="transmembrane region" description="Helical" evidence="1">
    <location>
        <begin position="75"/>
        <end position="94"/>
    </location>
</feature>
<dbReference type="Pfam" id="PF04247">
    <property type="entry name" value="SirB"/>
    <property type="match status" value="1"/>
</dbReference>
<reference evidence="2 3" key="1">
    <citation type="submission" date="2017-02" db="EMBL/GenBank/DDBJ databases">
        <title>Whole genome shotgun sequence of Pantoea agglomerans strain AS1 isolated from a cycad, Zamia floridana in Central Florida, USA.</title>
        <authorList>
            <person name="Lata P."/>
            <person name="Govindarajan S."/>
            <person name="Qi F."/>
            <person name="Li J.-L."/>
            <person name="Maurya S.K."/>
            <person name="Sahoo M.K."/>
        </authorList>
    </citation>
    <scope>NUCLEOTIDE SEQUENCE [LARGE SCALE GENOMIC DNA]</scope>
    <source>
        <strain evidence="2 3">AS1</strain>
    </source>
</reference>
<feature type="transmembrane region" description="Helical" evidence="1">
    <location>
        <begin position="12"/>
        <end position="30"/>
    </location>
</feature>
<proteinExistence type="predicted"/>
<keyword evidence="1" id="KW-1133">Transmembrane helix</keyword>
<dbReference type="PIRSF" id="PIRSF005610">
    <property type="entry name" value="SirB"/>
    <property type="match status" value="1"/>
</dbReference>